<dbReference type="EMBL" id="LR797095">
    <property type="protein sequence ID" value="CAB4186451.1"/>
    <property type="molecule type" value="Genomic_DNA"/>
</dbReference>
<evidence type="ECO:0000313" key="5">
    <source>
        <dbReference type="EMBL" id="CAB4186451.1"/>
    </source>
</evidence>
<evidence type="ECO:0000313" key="6">
    <source>
        <dbReference type="EMBL" id="CAB4199331.1"/>
    </source>
</evidence>
<dbReference type="EMBL" id="LR796949">
    <property type="protein sequence ID" value="CAB4177352.1"/>
    <property type="molecule type" value="Genomic_DNA"/>
</dbReference>
<sequence>MSESEPQAEVQQEEVAAAPEVVAATPATEIKIEAKKWAGKYDSPEALETAYGEAQKLISSRQTIDSIEDFGAKAGVKISEAVATYMADGKMNLEQVKAFETAGIGKDLALRMVEGEASRIKVLQYEIERVQSEVNAVTGGRAQLDNVLNWAAATMTKTDIEKFNVKLNDPKTAVSAAREITFMHQQAVGSGNARPLVQGQTPVADSPGFSSVSEVVKAMAMLRKQGYVDETTRRRLSNTPTHFMQGLNK</sequence>
<dbReference type="EMBL" id="LR796856">
    <property type="protein sequence ID" value="CAB4170269.1"/>
    <property type="molecule type" value="Genomic_DNA"/>
</dbReference>
<proteinExistence type="predicted"/>
<evidence type="ECO:0000313" key="7">
    <source>
        <dbReference type="EMBL" id="CAB4212675.1"/>
    </source>
</evidence>
<evidence type="ECO:0000313" key="3">
    <source>
        <dbReference type="EMBL" id="CAB4177352.1"/>
    </source>
</evidence>
<name>A0A6J5QEC5_9CAUD</name>
<dbReference type="EMBL" id="LR797387">
    <property type="protein sequence ID" value="CAB4212675.1"/>
    <property type="molecule type" value="Genomic_DNA"/>
</dbReference>
<dbReference type="EMBL" id="LR797275">
    <property type="protein sequence ID" value="CAB4199331.1"/>
    <property type="molecule type" value="Genomic_DNA"/>
</dbReference>
<dbReference type="EMBL" id="LR797028">
    <property type="protein sequence ID" value="CAB4182623.1"/>
    <property type="molecule type" value="Genomic_DNA"/>
</dbReference>
<evidence type="ECO:0000313" key="2">
    <source>
        <dbReference type="EMBL" id="CAB4170269.1"/>
    </source>
</evidence>
<organism evidence="4">
    <name type="scientific">uncultured Caudovirales phage</name>
    <dbReference type="NCBI Taxonomy" id="2100421"/>
    <lineage>
        <taxon>Viruses</taxon>
        <taxon>Duplodnaviria</taxon>
        <taxon>Heunggongvirae</taxon>
        <taxon>Uroviricota</taxon>
        <taxon>Caudoviricetes</taxon>
        <taxon>Peduoviridae</taxon>
        <taxon>Maltschvirus</taxon>
        <taxon>Maltschvirus maltsch</taxon>
    </lineage>
</organism>
<reference evidence="4" key="1">
    <citation type="submission" date="2020-05" db="EMBL/GenBank/DDBJ databases">
        <authorList>
            <person name="Chiriac C."/>
            <person name="Salcher M."/>
            <person name="Ghai R."/>
            <person name="Kavagutti S V."/>
        </authorList>
    </citation>
    <scope>NUCLEOTIDE SEQUENCE</scope>
</reference>
<protein>
    <submittedName>
        <fullName evidence="4">Uncharacterized protein</fullName>
    </submittedName>
</protein>
<evidence type="ECO:0000313" key="1">
    <source>
        <dbReference type="EMBL" id="CAB4145757.1"/>
    </source>
</evidence>
<gene>
    <name evidence="4" type="ORF">UFOVP1088_13</name>
    <name evidence="5" type="ORF">UFOVP1149_50</name>
    <name evidence="6" type="ORF">UFOVP1330_37</name>
    <name evidence="7" type="ORF">UFOVP1441_31</name>
    <name evidence="1" type="ORF">UFOVP486_38</name>
    <name evidence="2" type="ORF">UFOVP911_19</name>
    <name evidence="3" type="ORF">UFOVP997_33</name>
</gene>
<evidence type="ECO:0000313" key="4">
    <source>
        <dbReference type="EMBL" id="CAB4182623.1"/>
    </source>
</evidence>
<accession>A0A6J5QEC5</accession>
<dbReference type="EMBL" id="LR796449">
    <property type="protein sequence ID" value="CAB4145757.1"/>
    <property type="molecule type" value="Genomic_DNA"/>
</dbReference>